<dbReference type="EMBL" id="BTSX01000005">
    <property type="protein sequence ID" value="GMT02166.1"/>
    <property type="molecule type" value="Genomic_DNA"/>
</dbReference>
<reference evidence="2" key="1">
    <citation type="submission" date="2023-10" db="EMBL/GenBank/DDBJ databases">
        <title>Genome assembly of Pristionchus species.</title>
        <authorList>
            <person name="Yoshida K."/>
            <person name="Sommer R.J."/>
        </authorList>
    </citation>
    <scope>NUCLEOTIDE SEQUENCE</scope>
    <source>
        <strain evidence="2">RS0144</strain>
    </source>
</reference>
<evidence type="ECO:0000313" key="3">
    <source>
        <dbReference type="Proteomes" id="UP001432027"/>
    </source>
</evidence>
<evidence type="ECO:0000256" key="1">
    <source>
        <dbReference type="SAM" id="Coils"/>
    </source>
</evidence>
<accession>A0AAV5U6Q1</accession>
<feature type="non-terminal residue" evidence="2">
    <location>
        <position position="71"/>
    </location>
</feature>
<comment type="caution">
    <text evidence="2">The sequence shown here is derived from an EMBL/GenBank/DDBJ whole genome shotgun (WGS) entry which is preliminary data.</text>
</comment>
<keyword evidence="1" id="KW-0175">Coiled coil</keyword>
<evidence type="ECO:0000313" key="2">
    <source>
        <dbReference type="EMBL" id="GMT02166.1"/>
    </source>
</evidence>
<sequence length="71" mass="8503">SSFIDSSFAIMSNANNDIRSIRLAIREQIQRKREQLEADLEALRQRDQESIQRELRLMETDNLRRMVDLMH</sequence>
<dbReference type="Proteomes" id="UP001432027">
    <property type="component" value="Unassembled WGS sequence"/>
</dbReference>
<name>A0AAV5U6Q1_9BILA</name>
<gene>
    <name evidence="2" type="ORF">PENTCL1PPCAC_24340</name>
</gene>
<feature type="non-terminal residue" evidence="2">
    <location>
        <position position="1"/>
    </location>
</feature>
<dbReference type="AlphaFoldDB" id="A0AAV5U6Q1"/>
<proteinExistence type="predicted"/>
<organism evidence="2 3">
    <name type="scientific">Pristionchus entomophagus</name>
    <dbReference type="NCBI Taxonomy" id="358040"/>
    <lineage>
        <taxon>Eukaryota</taxon>
        <taxon>Metazoa</taxon>
        <taxon>Ecdysozoa</taxon>
        <taxon>Nematoda</taxon>
        <taxon>Chromadorea</taxon>
        <taxon>Rhabditida</taxon>
        <taxon>Rhabditina</taxon>
        <taxon>Diplogasteromorpha</taxon>
        <taxon>Diplogasteroidea</taxon>
        <taxon>Neodiplogasteridae</taxon>
        <taxon>Pristionchus</taxon>
    </lineage>
</organism>
<keyword evidence="3" id="KW-1185">Reference proteome</keyword>
<feature type="coiled-coil region" evidence="1">
    <location>
        <begin position="26"/>
        <end position="53"/>
    </location>
</feature>
<protein>
    <submittedName>
        <fullName evidence="2">Uncharacterized protein</fullName>
    </submittedName>
</protein>